<keyword evidence="4" id="KW-0812">Transmembrane</keyword>
<protein>
    <submittedName>
        <fullName evidence="6">Cell division protein FtsK</fullName>
    </submittedName>
</protein>
<keyword evidence="7" id="KW-1185">Reference proteome</keyword>
<keyword evidence="6" id="KW-0131">Cell cycle</keyword>
<proteinExistence type="predicted"/>
<gene>
    <name evidence="6" type="ORF">G7057_02760</name>
</gene>
<dbReference type="GO" id="GO:0005524">
    <property type="term" value="F:ATP binding"/>
    <property type="evidence" value="ECO:0007669"/>
    <property type="project" value="UniProtKB-UniRule"/>
</dbReference>
<evidence type="ECO:0000256" key="1">
    <source>
        <dbReference type="ARBA" id="ARBA00022741"/>
    </source>
</evidence>
<keyword evidence="2 3" id="KW-0067">ATP-binding</keyword>
<organism evidence="6 7">
    <name type="scientific">Jeotgalibaca arthritidis</name>
    <dbReference type="NCBI Taxonomy" id="1868794"/>
    <lineage>
        <taxon>Bacteria</taxon>
        <taxon>Bacillati</taxon>
        <taxon>Bacillota</taxon>
        <taxon>Bacilli</taxon>
        <taxon>Lactobacillales</taxon>
        <taxon>Carnobacteriaceae</taxon>
        <taxon>Jeotgalibaca</taxon>
    </lineage>
</organism>
<sequence>MLKNNKLSTIRKQNGRFFYGVCFLIAIGTIVIHYVDSQFNLGVNKNIYILFVSIVIILFLIQIIIWLIRNKAHKGIRNAIRYYFTILKLRRAFLDSNYYNKRFYFNNEVVDLPKVKVIFSDNYTQGKLFIENININKDISDVNISYALGDFVVDRAYLSNDENYHVFEIYDCNIAQQYEFNDLDELRAQTSHLDEYTLQIDKSIVIPLHGTLLVGQTGSGKTYALYSLILQMITKKVHYNLYFADPKNSSLAVLGDKISEENTATDIDEIIKLLQSFVEKMESRKVEIKEKLNTKLEADYAHFQYEPHIFIFDEFASFQSVIQTLEKKKRDEVTKLLSQVILQGRQLGFFLWIVMQKSDASLLPTNLRENLPVKFVLGNAEKQTYVTAFGTGVDIPEKDFQLGQGILTCPIVANTPRICHFSYLDFDILEAVTHLRS</sequence>
<dbReference type="InterPro" id="IPR050206">
    <property type="entry name" value="FtsK/SpoIIIE/SftA"/>
</dbReference>
<evidence type="ECO:0000256" key="2">
    <source>
        <dbReference type="ARBA" id="ARBA00022840"/>
    </source>
</evidence>
<evidence type="ECO:0000256" key="3">
    <source>
        <dbReference type="PROSITE-ProRule" id="PRU00289"/>
    </source>
</evidence>
<dbReference type="GO" id="GO:0051301">
    <property type="term" value="P:cell division"/>
    <property type="evidence" value="ECO:0007669"/>
    <property type="project" value="UniProtKB-KW"/>
</dbReference>
<dbReference type="GO" id="GO:0003677">
    <property type="term" value="F:DNA binding"/>
    <property type="evidence" value="ECO:0007669"/>
    <property type="project" value="InterPro"/>
</dbReference>
<keyword evidence="4" id="KW-1133">Transmembrane helix</keyword>
<dbReference type="PANTHER" id="PTHR22683">
    <property type="entry name" value="SPORULATION PROTEIN RELATED"/>
    <property type="match status" value="1"/>
</dbReference>
<dbReference type="AlphaFoldDB" id="A0A6G7K8A6"/>
<evidence type="ECO:0000256" key="4">
    <source>
        <dbReference type="SAM" id="Phobius"/>
    </source>
</evidence>
<feature type="transmembrane region" description="Helical" evidence="4">
    <location>
        <begin position="47"/>
        <end position="68"/>
    </location>
</feature>
<evidence type="ECO:0000313" key="7">
    <source>
        <dbReference type="Proteomes" id="UP000501451"/>
    </source>
</evidence>
<feature type="transmembrane region" description="Helical" evidence="4">
    <location>
        <begin position="16"/>
        <end position="35"/>
    </location>
</feature>
<evidence type="ECO:0000313" key="6">
    <source>
        <dbReference type="EMBL" id="QII81494.1"/>
    </source>
</evidence>
<dbReference type="Gene3D" id="3.40.50.300">
    <property type="entry name" value="P-loop containing nucleotide triphosphate hydrolases"/>
    <property type="match status" value="1"/>
</dbReference>
<accession>A0A6G7K8A6</accession>
<evidence type="ECO:0000259" key="5">
    <source>
        <dbReference type="PROSITE" id="PS50901"/>
    </source>
</evidence>
<keyword evidence="4" id="KW-0472">Membrane</keyword>
<dbReference type="Pfam" id="PF01580">
    <property type="entry name" value="FtsK_SpoIIIE"/>
    <property type="match status" value="1"/>
</dbReference>
<dbReference type="InterPro" id="IPR002543">
    <property type="entry name" value="FtsK_dom"/>
</dbReference>
<dbReference type="PANTHER" id="PTHR22683:SF47">
    <property type="entry name" value="FTSK DOMAIN-CONTAINING PROTEIN YDCQ"/>
    <property type="match status" value="1"/>
</dbReference>
<name>A0A6G7K8A6_9LACT</name>
<keyword evidence="6" id="KW-0132">Cell division</keyword>
<feature type="domain" description="FtsK" evidence="5">
    <location>
        <begin position="193"/>
        <end position="386"/>
    </location>
</feature>
<keyword evidence="1 3" id="KW-0547">Nucleotide-binding</keyword>
<dbReference type="RefSeq" id="WP_166161164.1">
    <property type="nucleotide sequence ID" value="NZ_CP049740.1"/>
</dbReference>
<dbReference type="SUPFAM" id="SSF52540">
    <property type="entry name" value="P-loop containing nucleoside triphosphate hydrolases"/>
    <property type="match status" value="1"/>
</dbReference>
<dbReference type="PROSITE" id="PS50901">
    <property type="entry name" value="FTSK"/>
    <property type="match status" value="1"/>
</dbReference>
<dbReference type="KEGG" id="jar:G7057_02760"/>
<dbReference type="EMBL" id="CP049740">
    <property type="protein sequence ID" value="QII81494.1"/>
    <property type="molecule type" value="Genomic_DNA"/>
</dbReference>
<reference evidence="6 7" key="1">
    <citation type="journal article" date="2017" name="Int. J. Syst. Evol. Microbiol.">
        <title>Jeotgalibaca porci sp. nov. and Jeotgalibaca arthritidis sp. nov., isolated from pigs, and emended description of the genus Jeotgalibaca.</title>
        <authorList>
            <person name="Zamora L."/>
            <person name="Perez-Sancho M."/>
            <person name="Dominguez L."/>
            <person name="Fernandez-Garayzabal J.F."/>
            <person name="Vela A.I."/>
        </authorList>
    </citation>
    <scope>NUCLEOTIDE SEQUENCE [LARGE SCALE GENOMIC DNA]</scope>
    <source>
        <strain evidence="6 7">CECT 9157</strain>
    </source>
</reference>
<dbReference type="Proteomes" id="UP000501451">
    <property type="component" value="Chromosome"/>
</dbReference>
<feature type="binding site" evidence="3">
    <location>
        <begin position="215"/>
        <end position="222"/>
    </location>
    <ligand>
        <name>ATP</name>
        <dbReference type="ChEBI" id="CHEBI:30616"/>
    </ligand>
</feature>
<dbReference type="InterPro" id="IPR027417">
    <property type="entry name" value="P-loop_NTPase"/>
</dbReference>